<dbReference type="EMBL" id="CAXAMM010034558">
    <property type="protein sequence ID" value="CAK9073043.1"/>
    <property type="molecule type" value="Genomic_DNA"/>
</dbReference>
<evidence type="ECO:0008006" key="3">
    <source>
        <dbReference type="Google" id="ProtNLM"/>
    </source>
</evidence>
<gene>
    <name evidence="1" type="ORF">SCF082_LOCUS35839</name>
</gene>
<evidence type="ECO:0000313" key="1">
    <source>
        <dbReference type="EMBL" id="CAK9073043.1"/>
    </source>
</evidence>
<sequence length="246" mass="27098">MIGDSSPVRGDVVSYLESIYESMAETLPDFRDVKLDPNQRDLVVDVGSEEREADPYALGSSEVTLIQDGMDQNKFLIPRHEVLYGKEFGSFMRPKCHISLCLAHGYCAFFSVSNPDSMKDSNSSKNFNQIAIPVQVIGIGGPGAPHDFTFERTKRWMASPAYNNTFLLYPRQLALDRMLVKNRDATKANKAYLTKARRAVVLTAAARAWAHGVPWAEALRISQKAVDAAGSAMPKARAKGKGRGKG</sequence>
<evidence type="ECO:0000313" key="2">
    <source>
        <dbReference type="Proteomes" id="UP001642464"/>
    </source>
</evidence>
<reference evidence="1 2" key="1">
    <citation type="submission" date="2024-02" db="EMBL/GenBank/DDBJ databases">
        <authorList>
            <person name="Chen Y."/>
            <person name="Shah S."/>
            <person name="Dougan E. K."/>
            <person name="Thang M."/>
            <person name="Chan C."/>
        </authorList>
    </citation>
    <scope>NUCLEOTIDE SEQUENCE [LARGE SCALE GENOMIC DNA]</scope>
</reference>
<accession>A0ABP0PBQ4</accession>
<dbReference type="Proteomes" id="UP001642464">
    <property type="component" value="Unassembled WGS sequence"/>
</dbReference>
<proteinExistence type="predicted"/>
<comment type="caution">
    <text evidence="1">The sequence shown here is derived from an EMBL/GenBank/DDBJ whole genome shotgun (WGS) entry which is preliminary data.</text>
</comment>
<organism evidence="1 2">
    <name type="scientific">Durusdinium trenchii</name>
    <dbReference type="NCBI Taxonomy" id="1381693"/>
    <lineage>
        <taxon>Eukaryota</taxon>
        <taxon>Sar</taxon>
        <taxon>Alveolata</taxon>
        <taxon>Dinophyceae</taxon>
        <taxon>Suessiales</taxon>
        <taxon>Symbiodiniaceae</taxon>
        <taxon>Durusdinium</taxon>
    </lineage>
</organism>
<name>A0ABP0PBQ4_9DINO</name>
<keyword evidence="2" id="KW-1185">Reference proteome</keyword>
<protein>
    <recommendedName>
        <fullName evidence="3">DDE-1 domain-containing protein</fullName>
    </recommendedName>
</protein>